<proteinExistence type="predicted"/>
<dbReference type="Pfam" id="PF02926">
    <property type="entry name" value="THUMP"/>
    <property type="match status" value="1"/>
</dbReference>
<feature type="domain" description="THUMP" evidence="4">
    <location>
        <begin position="45"/>
        <end position="156"/>
    </location>
</feature>
<dbReference type="InterPro" id="IPR054170">
    <property type="entry name" value="RlmL_1st"/>
</dbReference>
<gene>
    <name evidence="5" type="ORF">IAC51_01340</name>
</gene>
<evidence type="ECO:0000313" key="5">
    <source>
        <dbReference type="EMBL" id="MBO8439276.1"/>
    </source>
</evidence>
<dbReference type="SUPFAM" id="SSF53335">
    <property type="entry name" value="S-adenosyl-L-methionine-dependent methyltransferases"/>
    <property type="match status" value="1"/>
</dbReference>
<dbReference type="GO" id="GO:0008990">
    <property type="term" value="F:rRNA (guanine-N2-)-methyltransferase activity"/>
    <property type="evidence" value="ECO:0007669"/>
    <property type="project" value="TreeGrafter"/>
</dbReference>
<evidence type="ECO:0000256" key="1">
    <source>
        <dbReference type="ARBA" id="ARBA00022603"/>
    </source>
</evidence>
<dbReference type="PROSITE" id="PS00092">
    <property type="entry name" value="N6_MTASE"/>
    <property type="match status" value="1"/>
</dbReference>
<accession>A0A940IED9</accession>
<comment type="caution">
    <text evidence="5">The sequence shown here is derived from an EMBL/GenBank/DDBJ whole genome shotgun (WGS) entry which is preliminary data.</text>
</comment>
<dbReference type="InterPro" id="IPR000241">
    <property type="entry name" value="RlmKL-like_Mtase"/>
</dbReference>
<dbReference type="Gene3D" id="3.30.2130.30">
    <property type="match status" value="1"/>
</dbReference>
<dbReference type="GO" id="GO:0070043">
    <property type="term" value="F:rRNA (guanine-N7-)-methyltransferase activity"/>
    <property type="evidence" value="ECO:0007669"/>
    <property type="project" value="TreeGrafter"/>
</dbReference>
<dbReference type="Pfam" id="PF01170">
    <property type="entry name" value="UPF0020"/>
    <property type="match status" value="1"/>
</dbReference>
<reference evidence="5" key="1">
    <citation type="submission" date="2020-10" db="EMBL/GenBank/DDBJ databases">
        <authorList>
            <person name="Gilroy R."/>
        </authorList>
    </citation>
    <scope>NUCLEOTIDE SEQUENCE</scope>
    <source>
        <strain evidence="5">3924</strain>
    </source>
</reference>
<dbReference type="CDD" id="cd11715">
    <property type="entry name" value="THUMP_AdoMetMT"/>
    <property type="match status" value="1"/>
</dbReference>
<dbReference type="EMBL" id="JADIMV010000025">
    <property type="protein sequence ID" value="MBO8439276.1"/>
    <property type="molecule type" value="Genomic_DNA"/>
</dbReference>
<keyword evidence="3" id="KW-0694">RNA-binding</keyword>
<dbReference type="Gene3D" id="3.40.50.150">
    <property type="entry name" value="Vaccinia Virus protein VP39"/>
    <property type="match status" value="1"/>
</dbReference>
<keyword evidence="2" id="KW-0808">Transferase</keyword>
<dbReference type="InterPro" id="IPR053943">
    <property type="entry name" value="RlmKL-like_Mtase_CS"/>
</dbReference>
<dbReference type="SUPFAM" id="SSF143437">
    <property type="entry name" value="THUMP domain-like"/>
    <property type="match status" value="1"/>
</dbReference>
<evidence type="ECO:0000313" key="6">
    <source>
        <dbReference type="Proteomes" id="UP000712007"/>
    </source>
</evidence>
<dbReference type="SMART" id="SM00981">
    <property type="entry name" value="THUMP"/>
    <property type="match status" value="1"/>
</dbReference>
<evidence type="ECO:0000259" key="4">
    <source>
        <dbReference type="PROSITE" id="PS51165"/>
    </source>
</evidence>
<evidence type="ECO:0000256" key="2">
    <source>
        <dbReference type="ARBA" id="ARBA00022679"/>
    </source>
</evidence>
<dbReference type="PANTHER" id="PTHR47313">
    <property type="entry name" value="RIBOSOMAL RNA LARGE SUBUNIT METHYLTRANSFERASE K/L"/>
    <property type="match status" value="1"/>
</dbReference>
<evidence type="ECO:0000256" key="3">
    <source>
        <dbReference type="PROSITE-ProRule" id="PRU00529"/>
    </source>
</evidence>
<dbReference type="Proteomes" id="UP000712007">
    <property type="component" value="Unassembled WGS sequence"/>
</dbReference>
<reference evidence="5" key="2">
    <citation type="journal article" date="2021" name="PeerJ">
        <title>Extensive microbial diversity within the chicken gut microbiome revealed by metagenomics and culture.</title>
        <authorList>
            <person name="Gilroy R."/>
            <person name="Ravi A."/>
            <person name="Getino M."/>
            <person name="Pursley I."/>
            <person name="Horton D.L."/>
            <person name="Alikhan N.F."/>
            <person name="Baker D."/>
            <person name="Gharbi K."/>
            <person name="Hall N."/>
            <person name="Watson M."/>
            <person name="Adriaenssens E.M."/>
            <person name="Foster-Nyarko E."/>
            <person name="Jarju S."/>
            <person name="Secka A."/>
            <person name="Antonio M."/>
            <person name="Oren A."/>
            <person name="Chaudhuri R.R."/>
            <person name="La Ragione R."/>
            <person name="Hildebrand F."/>
            <person name="Pallen M.J."/>
        </authorList>
    </citation>
    <scope>NUCLEOTIDE SEQUENCE</scope>
    <source>
        <strain evidence="5">3924</strain>
    </source>
</reference>
<sequence>MKEFPLVAKTYFGLEQVLANELVKLGANNIELNRRAVSFTGDKALMYRANLSLRTAIRVLRPIATFDARSADEVYEKVKAIEWENFMTEKNTFQIDATVNSEVFRHSQYVTYRVKDAIADRFMERCEKRPSVRLNNPDFYINVHISHCTCTISLDSSGESLHRRGYRATQGEAPISEALAAGMLLLAGWDGQCNFVDPMCGSGTFLIEAALIALNIPPCIYRSAFAFEKWNDFDKDLFDEIYNDDSEEREFKFRIEGYDVNHNAVRRAQENIKAAGLSKYIKVERRSIADFVQPEGQWLMVTNPPYGERLVSDDMMNLYSELGTVLKHRFSGNEAWVISSNPDLLAAIGLRPSEKIPLVNGALECEFRKFELFSGKRNDFLRESNGFILENRDLFDD</sequence>
<dbReference type="InterPro" id="IPR002052">
    <property type="entry name" value="DNA_methylase_N6_adenine_CS"/>
</dbReference>
<name>A0A940IED9_9BACT</name>
<protein>
    <submittedName>
        <fullName evidence="5">RNA methyltransferase</fullName>
    </submittedName>
</protein>
<dbReference type="Pfam" id="PF22020">
    <property type="entry name" value="RlmL_1st"/>
    <property type="match status" value="1"/>
</dbReference>
<dbReference type="PROSITE" id="PS01261">
    <property type="entry name" value="UPF0020"/>
    <property type="match status" value="1"/>
</dbReference>
<dbReference type="AlphaFoldDB" id="A0A940IED9"/>
<dbReference type="PANTHER" id="PTHR47313:SF1">
    <property type="entry name" value="RIBOSOMAL RNA LARGE SUBUNIT METHYLTRANSFERASE K_L"/>
    <property type="match status" value="1"/>
</dbReference>
<dbReference type="GO" id="GO:0003723">
    <property type="term" value="F:RNA binding"/>
    <property type="evidence" value="ECO:0007669"/>
    <property type="project" value="UniProtKB-UniRule"/>
</dbReference>
<dbReference type="InterPro" id="IPR029063">
    <property type="entry name" value="SAM-dependent_MTases_sf"/>
</dbReference>
<organism evidence="5 6">
    <name type="scientific">Candidatus Aphodosoma intestinipullorum</name>
    <dbReference type="NCBI Taxonomy" id="2840674"/>
    <lineage>
        <taxon>Bacteria</taxon>
        <taxon>Pseudomonadati</taxon>
        <taxon>Bacteroidota</taxon>
        <taxon>Bacteroidia</taxon>
        <taxon>Bacteroidales</taxon>
        <taxon>Candidatus Aphodosoma</taxon>
    </lineage>
</organism>
<dbReference type="PROSITE" id="PS51165">
    <property type="entry name" value="THUMP"/>
    <property type="match status" value="1"/>
</dbReference>
<keyword evidence="1 5" id="KW-0489">Methyltransferase</keyword>
<dbReference type="InterPro" id="IPR004114">
    <property type="entry name" value="THUMP_dom"/>
</dbReference>